<evidence type="ECO:0000313" key="2">
    <source>
        <dbReference type="Proteomes" id="UP000305948"/>
    </source>
</evidence>
<dbReference type="EMBL" id="ML213522">
    <property type="protein sequence ID" value="TFK47877.1"/>
    <property type="molecule type" value="Genomic_DNA"/>
</dbReference>
<dbReference type="Proteomes" id="UP000305948">
    <property type="component" value="Unassembled WGS sequence"/>
</dbReference>
<name>A0A5C3MSE5_9AGAM</name>
<accession>A0A5C3MSE5</accession>
<protein>
    <submittedName>
        <fullName evidence="1">Uncharacterized protein</fullName>
    </submittedName>
</protein>
<proteinExistence type="predicted"/>
<reference evidence="1 2" key="1">
    <citation type="journal article" date="2019" name="Nat. Ecol. Evol.">
        <title>Megaphylogeny resolves global patterns of mushroom evolution.</title>
        <authorList>
            <person name="Varga T."/>
            <person name="Krizsan K."/>
            <person name="Foldi C."/>
            <person name="Dima B."/>
            <person name="Sanchez-Garcia M."/>
            <person name="Sanchez-Ramirez S."/>
            <person name="Szollosi G.J."/>
            <person name="Szarkandi J.G."/>
            <person name="Papp V."/>
            <person name="Albert L."/>
            <person name="Andreopoulos W."/>
            <person name="Angelini C."/>
            <person name="Antonin V."/>
            <person name="Barry K.W."/>
            <person name="Bougher N.L."/>
            <person name="Buchanan P."/>
            <person name="Buyck B."/>
            <person name="Bense V."/>
            <person name="Catcheside P."/>
            <person name="Chovatia M."/>
            <person name="Cooper J."/>
            <person name="Damon W."/>
            <person name="Desjardin D."/>
            <person name="Finy P."/>
            <person name="Geml J."/>
            <person name="Haridas S."/>
            <person name="Hughes K."/>
            <person name="Justo A."/>
            <person name="Karasinski D."/>
            <person name="Kautmanova I."/>
            <person name="Kiss B."/>
            <person name="Kocsube S."/>
            <person name="Kotiranta H."/>
            <person name="LaButti K.M."/>
            <person name="Lechner B.E."/>
            <person name="Liimatainen K."/>
            <person name="Lipzen A."/>
            <person name="Lukacs Z."/>
            <person name="Mihaltcheva S."/>
            <person name="Morgado L.N."/>
            <person name="Niskanen T."/>
            <person name="Noordeloos M.E."/>
            <person name="Ohm R.A."/>
            <person name="Ortiz-Santana B."/>
            <person name="Ovrebo C."/>
            <person name="Racz N."/>
            <person name="Riley R."/>
            <person name="Savchenko A."/>
            <person name="Shiryaev A."/>
            <person name="Soop K."/>
            <person name="Spirin V."/>
            <person name="Szebenyi C."/>
            <person name="Tomsovsky M."/>
            <person name="Tulloss R.E."/>
            <person name="Uehling J."/>
            <person name="Grigoriev I.V."/>
            <person name="Vagvolgyi C."/>
            <person name="Papp T."/>
            <person name="Martin F.M."/>
            <person name="Miettinen O."/>
            <person name="Hibbett D.S."/>
            <person name="Nagy L.G."/>
        </authorList>
    </citation>
    <scope>NUCLEOTIDE SEQUENCE [LARGE SCALE GENOMIC DNA]</scope>
    <source>
        <strain evidence="1 2">OMC1185</strain>
    </source>
</reference>
<organism evidence="1 2">
    <name type="scientific">Heliocybe sulcata</name>
    <dbReference type="NCBI Taxonomy" id="5364"/>
    <lineage>
        <taxon>Eukaryota</taxon>
        <taxon>Fungi</taxon>
        <taxon>Dikarya</taxon>
        <taxon>Basidiomycota</taxon>
        <taxon>Agaricomycotina</taxon>
        <taxon>Agaricomycetes</taxon>
        <taxon>Gloeophyllales</taxon>
        <taxon>Gloeophyllaceae</taxon>
        <taxon>Heliocybe</taxon>
    </lineage>
</organism>
<keyword evidence="2" id="KW-1185">Reference proteome</keyword>
<feature type="non-terminal residue" evidence="1">
    <location>
        <position position="1"/>
    </location>
</feature>
<feature type="non-terminal residue" evidence="1">
    <location>
        <position position="97"/>
    </location>
</feature>
<dbReference type="OrthoDB" id="3252425at2759"/>
<dbReference type="AlphaFoldDB" id="A0A5C3MSE5"/>
<evidence type="ECO:0000313" key="1">
    <source>
        <dbReference type="EMBL" id="TFK47877.1"/>
    </source>
</evidence>
<sequence length="97" mass="11294">DGWVDEVEPLSPAEKEDLGRAIHPLRLGLVKLRRMSYAMVRSTTLLLPAWFRALRELDRAANKMPRDVRTRWNSTFDMLAFAIEHREVIDKMTSGRD</sequence>
<gene>
    <name evidence="1" type="ORF">OE88DRAFT_1605874</name>
</gene>